<feature type="non-terminal residue" evidence="1">
    <location>
        <position position="1"/>
    </location>
</feature>
<gene>
    <name evidence="1" type="ORF">BT96DRAFT_808637</name>
</gene>
<dbReference type="Proteomes" id="UP000799118">
    <property type="component" value="Unassembled WGS sequence"/>
</dbReference>
<evidence type="ECO:0000313" key="2">
    <source>
        <dbReference type="Proteomes" id="UP000799118"/>
    </source>
</evidence>
<dbReference type="AlphaFoldDB" id="A0A6A4IFM3"/>
<sequence length="65" mass="7474">RNTLEVLELVPLLSIHPSFNHSMWFMDVYARGINGSQASWAAHKYKGHRILPESILNELLDKNIT</sequence>
<dbReference type="EMBL" id="ML769392">
    <property type="protein sequence ID" value="KAE9408078.1"/>
    <property type="molecule type" value="Genomic_DNA"/>
</dbReference>
<keyword evidence="2" id="KW-1185">Reference proteome</keyword>
<accession>A0A6A4IFM3</accession>
<protein>
    <submittedName>
        <fullName evidence="1">Uncharacterized protein</fullName>
    </submittedName>
</protein>
<proteinExistence type="predicted"/>
<organism evidence="1 2">
    <name type="scientific">Gymnopus androsaceus JB14</name>
    <dbReference type="NCBI Taxonomy" id="1447944"/>
    <lineage>
        <taxon>Eukaryota</taxon>
        <taxon>Fungi</taxon>
        <taxon>Dikarya</taxon>
        <taxon>Basidiomycota</taxon>
        <taxon>Agaricomycotina</taxon>
        <taxon>Agaricomycetes</taxon>
        <taxon>Agaricomycetidae</taxon>
        <taxon>Agaricales</taxon>
        <taxon>Marasmiineae</taxon>
        <taxon>Omphalotaceae</taxon>
        <taxon>Gymnopus</taxon>
    </lineage>
</organism>
<evidence type="ECO:0000313" key="1">
    <source>
        <dbReference type="EMBL" id="KAE9408078.1"/>
    </source>
</evidence>
<dbReference type="OrthoDB" id="2416294at2759"/>
<reference evidence="1" key="1">
    <citation type="journal article" date="2019" name="Environ. Microbiol.">
        <title>Fungal ecological strategies reflected in gene transcription - a case study of two litter decomposers.</title>
        <authorList>
            <person name="Barbi F."/>
            <person name="Kohler A."/>
            <person name="Barry K."/>
            <person name="Baskaran P."/>
            <person name="Daum C."/>
            <person name="Fauchery L."/>
            <person name="Ihrmark K."/>
            <person name="Kuo A."/>
            <person name="LaButti K."/>
            <person name="Lipzen A."/>
            <person name="Morin E."/>
            <person name="Grigoriev I.V."/>
            <person name="Henrissat B."/>
            <person name="Lindahl B."/>
            <person name="Martin F."/>
        </authorList>
    </citation>
    <scope>NUCLEOTIDE SEQUENCE</scope>
    <source>
        <strain evidence="1">JB14</strain>
    </source>
</reference>
<name>A0A6A4IFM3_9AGAR</name>